<proteinExistence type="predicted"/>
<accession>A0A1N6FBX0</accession>
<dbReference type="RefSeq" id="WP_074263647.1">
    <property type="nucleotide sequence ID" value="NZ_FSRM01000001.1"/>
</dbReference>
<feature type="transmembrane region" description="Helical" evidence="1">
    <location>
        <begin position="32"/>
        <end position="51"/>
    </location>
</feature>
<organism evidence="2 3">
    <name type="scientific">Paraburkholderia phenazinium</name>
    <dbReference type="NCBI Taxonomy" id="60549"/>
    <lineage>
        <taxon>Bacteria</taxon>
        <taxon>Pseudomonadati</taxon>
        <taxon>Pseudomonadota</taxon>
        <taxon>Betaproteobacteria</taxon>
        <taxon>Burkholderiales</taxon>
        <taxon>Burkholderiaceae</taxon>
        <taxon>Paraburkholderia</taxon>
    </lineage>
</organism>
<dbReference type="InterPro" id="IPR052965">
    <property type="entry name" value="Pigment-catalase-like"/>
</dbReference>
<keyword evidence="1" id="KW-0812">Transmembrane</keyword>
<dbReference type="Proteomes" id="UP000184693">
    <property type="component" value="Unassembled WGS sequence"/>
</dbReference>
<evidence type="ECO:0000313" key="2">
    <source>
        <dbReference type="EMBL" id="SIN92742.1"/>
    </source>
</evidence>
<dbReference type="AlphaFoldDB" id="A0A1N6FBX0"/>
<dbReference type="PANTHER" id="PTHR31694">
    <property type="entry name" value="DESICCATION-LIKE PROTEIN"/>
    <property type="match status" value="1"/>
</dbReference>
<keyword evidence="1" id="KW-0472">Membrane</keyword>
<evidence type="ECO:0000256" key="1">
    <source>
        <dbReference type="SAM" id="Phobius"/>
    </source>
</evidence>
<keyword evidence="1" id="KW-1133">Transmembrane helix</keyword>
<gene>
    <name evidence="2" type="ORF">SAMN05444168_1438</name>
</gene>
<sequence>MSEKSESSQSNSAQLIDTFERRVQRRTQRRQFFRNAGGLSLGLVGGTLISACGGGSGVSSMAQSTAPTDEEILNFALNLEYLEAQFYTYATTGSGLPASMLSGVGTQGTVIAGAQVPFQDPVVQAYANEIANDEREHVAFLRTALGSSAVAMPSIDVSGTNPNGAFSVAARAAGLVAAGVAFDPYASDNNFLLGAFIFEDVGVTAYKGAAPLLASKTFLSAAAGILAAEAYHAGLVRTTLYAKGLDTASLITAANAISAARDSLDQVGNDDQGITGATAGTSNIVPLDSNGLAFGRTYSDVLNIVYLTSTAAVKGGFFPNGVNGSLNMSG</sequence>
<protein>
    <submittedName>
        <fullName evidence="2">Ferritin-like domain-containing protein</fullName>
    </submittedName>
</protein>
<name>A0A1N6FBX0_9BURK</name>
<dbReference type="EMBL" id="FSRM01000001">
    <property type="protein sequence ID" value="SIN92742.1"/>
    <property type="molecule type" value="Genomic_DNA"/>
</dbReference>
<evidence type="ECO:0000313" key="3">
    <source>
        <dbReference type="Proteomes" id="UP000184693"/>
    </source>
</evidence>
<dbReference type="Pfam" id="PF13668">
    <property type="entry name" value="Ferritin_2"/>
    <property type="match status" value="1"/>
</dbReference>
<reference evidence="2 3" key="1">
    <citation type="submission" date="2016-11" db="EMBL/GenBank/DDBJ databases">
        <authorList>
            <person name="Jaros S."/>
            <person name="Januszkiewicz K."/>
            <person name="Wedrychowicz H."/>
        </authorList>
    </citation>
    <scope>NUCLEOTIDE SEQUENCE [LARGE SCALE GENOMIC DNA]</scope>
    <source>
        <strain evidence="2 3">GAS86</strain>
    </source>
</reference>
<dbReference type="PANTHER" id="PTHR31694:SF26">
    <property type="entry name" value="OS05G0151100 PROTEIN"/>
    <property type="match status" value="1"/>
</dbReference>
<dbReference type="OrthoDB" id="954262at2"/>